<proteinExistence type="inferred from homology"/>
<organism evidence="18 19">
    <name type="scientific">Paracraurococcus lichenis</name>
    <dbReference type="NCBI Taxonomy" id="3064888"/>
    <lineage>
        <taxon>Bacteria</taxon>
        <taxon>Pseudomonadati</taxon>
        <taxon>Pseudomonadota</taxon>
        <taxon>Alphaproteobacteria</taxon>
        <taxon>Acetobacterales</taxon>
        <taxon>Roseomonadaceae</taxon>
        <taxon>Paracraurococcus</taxon>
    </lineage>
</organism>
<sequence length="325" mass="35030">MPLLSAEDLHIHHATPGGTLRAVDGISLSIAPGETLGLVGESGCGKSTLARGLLRLAPVAAGRIEFAGQDITRLSAGALRPLRRQMQMVFQDPAAALNPRQTARALLETPLIAHGIGDRVERRRRVEAIAERVGLAVDSLDRFPHEFSGGQKQRIGLARALVLAPKLVVCDEPVSALDVSVQAQILNLLVDLRREFGLSYLFVSHDLGVVRWIADRVLVMYLGRIVESAPQDRLWARPQHPYTRALMASVPGGGRRRGAPIIGDLPSTIDPPQGCRFHPRCPLADARCRAESPVLRMVSPGHQVACHHAPVDAAAVIRVAEPALP</sequence>
<dbReference type="InterPro" id="IPR003439">
    <property type="entry name" value="ABC_transporter-like_ATP-bd"/>
</dbReference>
<dbReference type="PANTHER" id="PTHR43776">
    <property type="entry name" value="TRANSPORT ATP-BINDING PROTEIN"/>
    <property type="match status" value="1"/>
</dbReference>
<dbReference type="Gene3D" id="3.40.50.300">
    <property type="entry name" value="P-loop containing nucleotide triphosphate hydrolases"/>
    <property type="match status" value="1"/>
</dbReference>
<dbReference type="Proteomes" id="UP001243009">
    <property type="component" value="Unassembled WGS sequence"/>
</dbReference>
<comment type="caution">
    <text evidence="18">The sequence shown here is derived from an EMBL/GenBank/DDBJ whole genome shotgun (WGS) entry which is preliminary data.</text>
</comment>
<evidence type="ECO:0000256" key="7">
    <source>
        <dbReference type="ARBA" id="ARBA00022741"/>
    </source>
</evidence>
<keyword evidence="3" id="KW-0813">Transport</keyword>
<keyword evidence="7" id="KW-0547">Nucleotide-binding</keyword>
<evidence type="ECO:0000256" key="8">
    <source>
        <dbReference type="ARBA" id="ARBA00022801"/>
    </source>
</evidence>
<protein>
    <recommendedName>
        <fullName evidence="15">Glutathione import ATP-binding protein GsiA</fullName>
        <ecNumber evidence="14">7.4.2.10</ecNumber>
    </recommendedName>
</protein>
<evidence type="ECO:0000313" key="18">
    <source>
        <dbReference type="EMBL" id="MDO9712873.1"/>
    </source>
</evidence>
<evidence type="ECO:0000256" key="13">
    <source>
        <dbReference type="ARBA" id="ARBA00038416"/>
    </source>
</evidence>
<keyword evidence="9 18" id="KW-0067">ATP-binding</keyword>
<dbReference type="PROSITE" id="PS50893">
    <property type="entry name" value="ABC_TRANSPORTER_2"/>
    <property type="match status" value="1"/>
</dbReference>
<evidence type="ECO:0000256" key="3">
    <source>
        <dbReference type="ARBA" id="ARBA00022448"/>
    </source>
</evidence>
<evidence type="ECO:0000256" key="10">
    <source>
        <dbReference type="ARBA" id="ARBA00022967"/>
    </source>
</evidence>
<evidence type="ECO:0000313" key="19">
    <source>
        <dbReference type="Proteomes" id="UP001243009"/>
    </source>
</evidence>
<evidence type="ECO:0000256" key="1">
    <source>
        <dbReference type="ARBA" id="ARBA00004417"/>
    </source>
</evidence>
<dbReference type="InterPro" id="IPR013563">
    <property type="entry name" value="Oligopep_ABC_C"/>
</dbReference>
<evidence type="ECO:0000256" key="5">
    <source>
        <dbReference type="ARBA" id="ARBA00022519"/>
    </source>
</evidence>
<comment type="subcellular location">
    <subcellularLocation>
        <location evidence="1">Cell inner membrane</location>
        <topology evidence="1">Peripheral membrane protein</topology>
    </subcellularLocation>
</comment>
<feature type="domain" description="ABC transporter" evidence="17">
    <location>
        <begin position="4"/>
        <end position="247"/>
    </location>
</feature>
<evidence type="ECO:0000256" key="11">
    <source>
        <dbReference type="ARBA" id="ARBA00023136"/>
    </source>
</evidence>
<keyword evidence="10" id="KW-1278">Translocase</keyword>
<dbReference type="InterPro" id="IPR017871">
    <property type="entry name" value="ABC_transporter-like_CS"/>
</dbReference>
<evidence type="ECO:0000256" key="9">
    <source>
        <dbReference type="ARBA" id="ARBA00022840"/>
    </source>
</evidence>
<evidence type="ECO:0000259" key="17">
    <source>
        <dbReference type="PROSITE" id="PS50893"/>
    </source>
</evidence>
<dbReference type="Pfam" id="PF00005">
    <property type="entry name" value="ABC_tran"/>
    <property type="match status" value="1"/>
</dbReference>
<comment type="similarity">
    <text evidence="13">Belongs to the ABC transporter superfamily. Glutathione importer (TC 3.A.1.5.11) family.</text>
</comment>
<keyword evidence="5" id="KW-0997">Cell inner membrane</keyword>
<comment type="catalytic activity">
    <reaction evidence="16">
        <text>glutathione(out) + ATP + H2O = glutathione(in) + ADP + phosphate + H(+)</text>
        <dbReference type="Rhea" id="RHEA:29791"/>
        <dbReference type="ChEBI" id="CHEBI:15377"/>
        <dbReference type="ChEBI" id="CHEBI:15378"/>
        <dbReference type="ChEBI" id="CHEBI:30616"/>
        <dbReference type="ChEBI" id="CHEBI:43474"/>
        <dbReference type="ChEBI" id="CHEBI:57925"/>
        <dbReference type="ChEBI" id="CHEBI:456216"/>
        <dbReference type="EC" id="7.4.2.10"/>
    </reaction>
</comment>
<evidence type="ECO:0000256" key="2">
    <source>
        <dbReference type="ARBA" id="ARBA00011469"/>
    </source>
</evidence>
<keyword evidence="11" id="KW-0472">Membrane</keyword>
<comment type="subunit">
    <text evidence="2">The complex is composed of two ATP-binding proteins (GsiA), two transmembrane proteins (GsiC and GsiD) and a solute-binding protein (GsiB).</text>
</comment>
<evidence type="ECO:0000256" key="14">
    <source>
        <dbReference type="ARBA" id="ARBA00039050"/>
    </source>
</evidence>
<dbReference type="InterPro" id="IPR050319">
    <property type="entry name" value="ABC_transp_ATP-bind"/>
</dbReference>
<dbReference type="Pfam" id="PF08352">
    <property type="entry name" value="oligo_HPY"/>
    <property type="match status" value="1"/>
</dbReference>
<dbReference type="PANTHER" id="PTHR43776:SF15">
    <property type="entry name" value="GLUTATHIONE IMPORT ATP-BINDING PROTEIN GSIA"/>
    <property type="match status" value="1"/>
</dbReference>
<evidence type="ECO:0000256" key="6">
    <source>
        <dbReference type="ARBA" id="ARBA00022737"/>
    </source>
</evidence>
<keyword evidence="8" id="KW-0378">Hydrolase</keyword>
<comment type="function">
    <text evidence="12">Part of the ABC transporter complex GsiABCD involved in glutathione import. Responsible for energy coupling to the transport system.</text>
</comment>
<evidence type="ECO:0000256" key="16">
    <source>
        <dbReference type="ARBA" id="ARBA00047640"/>
    </source>
</evidence>
<accession>A0ABT9E9K5</accession>
<keyword evidence="19" id="KW-1185">Reference proteome</keyword>
<dbReference type="InterPro" id="IPR003593">
    <property type="entry name" value="AAA+_ATPase"/>
</dbReference>
<dbReference type="InterPro" id="IPR027417">
    <property type="entry name" value="P-loop_NTPase"/>
</dbReference>
<gene>
    <name evidence="18" type="ORF">Q7A36_31370</name>
</gene>
<dbReference type="SUPFAM" id="SSF52540">
    <property type="entry name" value="P-loop containing nucleoside triphosphate hydrolases"/>
    <property type="match status" value="1"/>
</dbReference>
<keyword evidence="6" id="KW-0677">Repeat</keyword>
<dbReference type="GO" id="GO:0005524">
    <property type="term" value="F:ATP binding"/>
    <property type="evidence" value="ECO:0007669"/>
    <property type="project" value="UniProtKB-KW"/>
</dbReference>
<dbReference type="NCBIfam" id="TIGR01727">
    <property type="entry name" value="oligo_HPY"/>
    <property type="match status" value="1"/>
</dbReference>
<keyword evidence="4" id="KW-1003">Cell membrane</keyword>
<evidence type="ECO:0000256" key="15">
    <source>
        <dbReference type="ARBA" id="ARBA00041187"/>
    </source>
</evidence>
<dbReference type="CDD" id="cd03257">
    <property type="entry name" value="ABC_NikE_OppD_transporters"/>
    <property type="match status" value="1"/>
</dbReference>
<dbReference type="EMBL" id="JAUTWS010000061">
    <property type="protein sequence ID" value="MDO9712873.1"/>
    <property type="molecule type" value="Genomic_DNA"/>
</dbReference>
<evidence type="ECO:0000256" key="4">
    <source>
        <dbReference type="ARBA" id="ARBA00022475"/>
    </source>
</evidence>
<name>A0ABT9E9K5_9PROT</name>
<dbReference type="PROSITE" id="PS00211">
    <property type="entry name" value="ABC_TRANSPORTER_1"/>
    <property type="match status" value="1"/>
</dbReference>
<dbReference type="SMART" id="SM00382">
    <property type="entry name" value="AAA"/>
    <property type="match status" value="1"/>
</dbReference>
<reference evidence="18 19" key="1">
    <citation type="submission" date="2023-08" db="EMBL/GenBank/DDBJ databases">
        <title>The draft genome sequence of Paracraurococcus sp. LOR1-02.</title>
        <authorList>
            <person name="Kingkaew E."/>
            <person name="Tanasupawat S."/>
        </authorList>
    </citation>
    <scope>NUCLEOTIDE SEQUENCE [LARGE SCALE GENOMIC DNA]</scope>
    <source>
        <strain evidence="18 19">LOR1-02</strain>
    </source>
</reference>
<dbReference type="RefSeq" id="WP_305107734.1">
    <property type="nucleotide sequence ID" value="NZ_JAUTWS010000061.1"/>
</dbReference>
<dbReference type="EC" id="7.4.2.10" evidence="14"/>
<evidence type="ECO:0000256" key="12">
    <source>
        <dbReference type="ARBA" id="ARBA00037530"/>
    </source>
</evidence>